<dbReference type="Proteomes" id="UP000294588">
    <property type="component" value="Unassembled WGS sequence"/>
</dbReference>
<organism evidence="1 2">
    <name type="scientific">Candidatus Syntrophosphaera thermopropionivorans</name>
    <dbReference type="NCBI Taxonomy" id="2593015"/>
    <lineage>
        <taxon>Bacteria</taxon>
        <taxon>Pseudomonadati</taxon>
        <taxon>Candidatus Cloacimonadota</taxon>
        <taxon>Candidatus Cloacimonadia</taxon>
        <taxon>Candidatus Cloacimonadales</taxon>
        <taxon>Candidatus Cloacimonadaceae</taxon>
        <taxon>Candidatus Syntrophosphaera</taxon>
    </lineage>
</organism>
<accession>A0AC61QI47</accession>
<evidence type="ECO:0000313" key="2">
    <source>
        <dbReference type="Proteomes" id="UP000294588"/>
    </source>
</evidence>
<protein>
    <submittedName>
        <fullName evidence="1">30S ribosomal protein S8</fullName>
    </submittedName>
</protein>
<reference evidence="1" key="1">
    <citation type="submission" date="2019-03" db="EMBL/GenBank/DDBJ databases">
        <title>Candidatus Syntrophosphaera thermopropionivorans: a novel player in syntrophic propionate oxidation during anaerobic digestion.</title>
        <authorList>
            <person name="Dyksma S."/>
        </authorList>
    </citation>
    <scope>NUCLEOTIDE SEQUENCE</scope>
    <source>
        <strain evidence="1">W5</strain>
    </source>
</reference>
<keyword evidence="2" id="KW-1185">Reference proteome</keyword>
<keyword evidence="1" id="KW-0687">Ribonucleoprotein</keyword>
<comment type="caution">
    <text evidence="1">The sequence shown here is derived from an EMBL/GenBank/DDBJ whole genome shotgun (WGS) entry which is preliminary data.</text>
</comment>
<keyword evidence="1" id="KW-0689">Ribosomal protein</keyword>
<gene>
    <name evidence="1" type="primary">rpsH</name>
    <name evidence="1" type="ORF">E0946_06080</name>
</gene>
<sequence length="137" mass="15535">MSITDPIADALTKIRNAYRAGHQQVIINHSKLTEAIVKILAEENFVNSVQVLDKDPEQKINYKRILINLRYTNDGKPVLQGLERVSKPGRRVYVRANNLPRVYNNTGCAIISTSQGVMVDRDARIKRVGGEYICKVW</sequence>
<dbReference type="EMBL" id="SMOG01000022">
    <property type="protein sequence ID" value="TDF72635.1"/>
    <property type="molecule type" value="Genomic_DNA"/>
</dbReference>
<evidence type="ECO:0000313" key="1">
    <source>
        <dbReference type="EMBL" id="TDF72635.1"/>
    </source>
</evidence>
<proteinExistence type="predicted"/>
<name>A0AC61QI47_9BACT</name>